<name>A0A498CS25_9GAMM</name>
<sequence>MSNDYNDKYNKIQHSTAEVTLADETTHYESLATPSGQYDIWEETAAGVVAEAGDCDVLLWAAGYALFGNGQGIWGPGHSAEREIQLIIVPKSQRGSMSNNNFVRVGWTPSERIHKDKFTVTATDDKVVWDFDGLRFVAQPPRWTIEGTAGEAELNLVYEQIGTALWNWGPFNKAHEGDRAGYDAFVKVNGTIKTDNHNLTITDGYGVREHIITGQSNDPIKNLPAPMWMWWLYTIKDDVKINFFQPGPMDIGFVKYGSEQVNFSSAAQQTRFVITEKWEDPRTGMNLPVRWSLQMEAEGCKVDVEIAAHGRAYSHWTVASGTRMYCYLLSTMSGTVVLPDGRMITLDEHLTVNSFCRTILTAGETTNGATPTLR</sequence>
<dbReference type="AlphaFoldDB" id="A0A498CS25"/>
<dbReference type="EMBL" id="RCDC01000004">
    <property type="protein sequence ID" value="RLK56392.1"/>
    <property type="molecule type" value="Genomic_DNA"/>
</dbReference>
<protein>
    <submittedName>
        <fullName evidence="1">Uncharacterized protein</fullName>
    </submittedName>
</protein>
<comment type="caution">
    <text evidence="1">The sequence shown here is derived from an EMBL/GenBank/DDBJ whole genome shotgun (WGS) entry which is preliminary data.</text>
</comment>
<dbReference type="SUPFAM" id="SSF159245">
    <property type="entry name" value="AttH-like"/>
    <property type="match status" value="1"/>
</dbReference>
<evidence type="ECO:0000313" key="2">
    <source>
        <dbReference type="Proteomes" id="UP000274786"/>
    </source>
</evidence>
<proteinExistence type="predicted"/>
<gene>
    <name evidence="1" type="ORF">BCL79_0778</name>
</gene>
<organism evidence="1 2">
    <name type="scientific">Stenotrophomonas rhizophila</name>
    <dbReference type="NCBI Taxonomy" id="216778"/>
    <lineage>
        <taxon>Bacteria</taxon>
        <taxon>Pseudomonadati</taxon>
        <taxon>Pseudomonadota</taxon>
        <taxon>Gammaproteobacteria</taxon>
        <taxon>Lysobacterales</taxon>
        <taxon>Lysobacteraceae</taxon>
        <taxon>Stenotrophomonas</taxon>
    </lineage>
</organism>
<reference evidence="1 2" key="1">
    <citation type="submission" date="2018-10" db="EMBL/GenBank/DDBJ databases">
        <title>Comparative analysis of microorganisms from saline springs in Andes Mountain Range, Colombia.</title>
        <authorList>
            <person name="Rubin E."/>
        </authorList>
    </citation>
    <scope>NUCLEOTIDE SEQUENCE [LARGE SCALE GENOMIC DNA]</scope>
    <source>
        <strain evidence="1 2">USBA GBX 843</strain>
    </source>
</reference>
<dbReference type="Proteomes" id="UP000274786">
    <property type="component" value="Unassembled WGS sequence"/>
</dbReference>
<dbReference type="RefSeq" id="WP_121037582.1">
    <property type="nucleotide sequence ID" value="NZ_RCDC01000004.1"/>
</dbReference>
<accession>A0A498CS25</accession>
<evidence type="ECO:0000313" key="1">
    <source>
        <dbReference type="EMBL" id="RLK56392.1"/>
    </source>
</evidence>
<dbReference type="OrthoDB" id="5738727at2"/>